<gene>
    <name evidence="4" type="ORF">BKE30_15450</name>
</gene>
<dbReference type="OrthoDB" id="8141296at2"/>
<dbReference type="InterPro" id="IPR023347">
    <property type="entry name" value="Lysozyme_dom_sf"/>
</dbReference>
<dbReference type="PANTHER" id="PTHR38107">
    <property type="match status" value="1"/>
</dbReference>
<dbReference type="AlphaFoldDB" id="A0A1S8CQ25"/>
<comment type="catalytic activity">
    <reaction evidence="3">
        <text>Hydrolysis of (1-&gt;4)-beta-linkages between N-acetylmuramic acid and N-acetyl-D-glucosamine residues in a peptidoglycan and between N-acetyl-D-glucosamine residues in chitodextrins.</text>
        <dbReference type="EC" id="3.2.1.17"/>
    </reaction>
</comment>
<keyword evidence="3" id="KW-0378">Hydrolase</keyword>
<proteinExistence type="inferred from homology"/>
<accession>A0A1S8CQ25</accession>
<protein>
    <recommendedName>
        <fullName evidence="3">Lysozyme</fullName>
        <ecNumber evidence="3">3.2.1.17</ecNumber>
    </recommendedName>
</protein>
<dbReference type="GO" id="GO:0003796">
    <property type="term" value="F:lysozyme activity"/>
    <property type="evidence" value="ECO:0007669"/>
    <property type="project" value="UniProtKB-EC"/>
</dbReference>
<keyword evidence="2 3" id="KW-0081">Bacteriolytic enzyme</keyword>
<evidence type="ECO:0000313" key="4">
    <source>
        <dbReference type="EMBL" id="ONG37036.1"/>
    </source>
</evidence>
<keyword evidence="1 3" id="KW-0929">Antimicrobial</keyword>
<keyword evidence="5" id="KW-1185">Reference proteome</keyword>
<keyword evidence="3" id="KW-0326">Glycosidase</keyword>
<dbReference type="PANTHER" id="PTHR38107:SF3">
    <property type="entry name" value="LYSOZYME RRRD-RELATED"/>
    <property type="match status" value="1"/>
</dbReference>
<dbReference type="EMBL" id="MLCN01000082">
    <property type="protein sequence ID" value="ONG37036.1"/>
    <property type="molecule type" value="Genomic_DNA"/>
</dbReference>
<evidence type="ECO:0000313" key="5">
    <source>
        <dbReference type="Proteomes" id="UP000192132"/>
    </source>
</evidence>
<dbReference type="CDD" id="cd16901">
    <property type="entry name" value="lyz_P1"/>
    <property type="match status" value="1"/>
</dbReference>
<dbReference type="InterPro" id="IPR023346">
    <property type="entry name" value="Lysozyme-like_dom_sf"/>
</dbReference>
<sequence length="167" mass="18458">MSKRILISSLVISAAAFVGLVRQEGYTEKAIVPVKGDVPTMGFGTTVQQNGKPVKLGDRTTPVKAVEDAYAHLSKDEKLFKASLPGVLLSQGEYDTYLDFTYQYGMATWNKSSMRREILNGNYRAACNALLKYKYVAGRDCSIKSSNCMGVWTRQKERHAKCVSADS</sequence>
<reference evidence="4 5" key="1">
    <citation type="submission" date="2016-10" db="EMBL/GenBank/DDBJ databases">
        <title>Draft Genome sequence of Alkanindiges sp. strain H1.</title>
        <authorList>
            <person name="Subhash Y."/>
            <person name="Lee S."/>
        </authorList>
    </citation>
    <scope>NUCLEOTIDE SEQUENCE [LARGE SCALE GENOMIC DNA]</scope>
    <source>
        <strain evidence="4 5">H1</strain>
    </source>
</reference>
<evidence type="ECO:0000256" key="1">
    <source>
        <dbReference type="ARBA" id="ARBA00022529"/>
    </source>
</evidence>
<organism evidence="4 5">
    <name type="scientific">Alkanindiges hydrocarboniclasticus</name>
    <dbReference type="NCBI Taxonomy" id="1907941"/>
    <lineage>
        <taxon>Bacteria</taxon>
        <taxon>Pseudomonadati</taxon>
        <taxon>Pseudomonadota</taxon>
        <taxon>Gammaproteobacteria</taxon>
        <taxon>Moraxellales</taxon>
        <taxon>Moraxellaceae</taxon>
        <taxon>Alkanindiges</taxon>
    </lineage>
</organism>
<dbReference type="GO" id="GO:0042742">
    <property type="term" value="P:defense response to bacterium"/>
    <property type="evidence" value="ECO:0007669"/>
    <property type="project" value="UniProtKB-KW"/>
</dbReference>
<dbReference type="SUPFAM" id="SSF53955">
    <property type="entry name" value="Lysozyme-like"/>
    <property type="match status" value="1"/>
</dbReference>
<comment type="caution">
    <text evidence="4">The sequence shown here is derived from an EMBL/GenBank/DDBJ whole genome shotgun (WGS) entry which is preliminary data.</text>
</comment>
<dbReference type="Gene3D" id="1.10.530.40">
    <property type="match status" value="1"/>
</dbReference>
<dbReference type="InterPro" id="IPR051018">
    <property type="entry name" value="Bacteriophage_GH24"/>
</dbReference>
<dbReference type="GO" id="GO:0016998">
    <property type="term" value="P:cell wall macromolecule catabolic process"/>
    <property type="evidence" value="ECO:0007669"/>
    <property type="project" value="InterPro"/>
</dbReference>
<dbReference type="GO" id="GO:0009253">
    <property type="term" value="P:peptidoglycan catabolic process"/>
    <property type="evidence" value="ECO:0007669"/>
    <property type="project" value="InterPro"/>
</dbReference>
<name>A0A1S8CQ25_9GAMM</name>
<dbReference type="Proteomes" id="UP000192132">
    <property type="component" value="Unassembled WGS sequence"/>
</dbReference>
<evidence type="ECO:0000256" key="2">
    <source>
        <dbReference type="ARBA" id="ARBA00022638"/>
    </source>
</evidence>
<dbReference type="EC" id="3.2.1.17" evidence="3"/>
<dbReference type="InterPro" id="IPR002196">
    <property type="entry name" value="Glyco_hydro_24"/>
</dbReference>
<dbReference type="Pfam" id="PF00959">
    <property type="entry name" value="Phage_lysozyme"/>
    <property type="match status" value="1"/>
</dbReference>
<dbReference type="GO" id="GO:0031640">
    <property type="term" value="P:killing of cells of another organism"/>
    <property type="evidence" value="ECO:0007669"/>
    <property type="project" value="UniProtKB-KW"/>
</dbReference>
<evidence type="ECO:0000256" key="3">
    <source>
        <dbReference type="RuleBase" id="RU003788"/>
    </source>
</evidence>
<comment type="similarity">
    <text evidence="3">Belongs to the glycosyl hydrolase 24 family.</text>
</comment>